<feature type="compositionally biased region" description="Basic and acidic residues" evidence="1">
    <location>
        <begin position="1"/>
        <end position="15"/>
    </location>
</feature>
<evidence type="ECO:0000313" key="2">
    <source>
        <dbReference type="EMBL" id="KAK3046374.1"/>
    </source>
</evidence>
<proteinExistence type="predicted"/>
<feature type="compositionally biased region" description="Pro residues" evidence="1">
    <location>
        <begin position="19"/>
        <end position="32"/>
    </location>
</feature>
<reference evidence="2" key="1">
    <citation type="submission" date="2023-04" db="EMBL/GenBank/DDBJ databases">
        <title>Black Yeasts Isolated from many extreme environments.</title>
        <authorList>
            <person name="Coleine C."/>
            <person name="Stajich J.E."/>
            <person name="Selbmann L."/>
        </authorList>
    </citation>
    <scope>NUCLEOTIDE SEQUENCE</scope>
    <source>
        <strain evidence="2">CCFEE 5312</strain>
    </source>
</reference>
<sequence length="152" mass="16471">MSPRSPAEDWRERYGRGATPPPLAPDPPPPTSPTFTSSSSQTLNSSHTSYSDAAFIPVQTVLTHWAQSVFDGQNPSSSFNVRNPEDSMCDGTIESLAVQNVLRDGFVQALEVCVLSRLLIASSLMVQLLAPSITVTWSYAYTGDLQIAELEP</sequence>
<protein>
    <submittedName>
        <fullName evidence="2">Uncharacterized protein</fullName>
    </submittedName>
</protein>
<gene>
    <name evidence="2" type="ORF">LTR09_012150</name>
</gene>
<name>A0AAJ0G405_9PEZI</name>
<comment type="caution">
    <text evidence="2">The sequence shown here is derived from an EMBL/GenBank/DDBJ whole genome shotgun (WGS) entry which is preliminary data.</text>
</comment>
<feature type="region of interest" description="Disordered" evidence="1">
    <location>
        <begin position="1"/>
        <end position="45"/>
    </location>
</feature>
<evidence type="ECO:0000313" key="3">
    <source>
        <dbReference type="Proteomes" id="UP001271007"/>
    </source>
</evidence>
<dbReference type="Proteomes" id="UP001271007">
    <property type="component" value="Unassembled WGS sequence"/>
</dbReference>
<feature type="compositionally biased region" description="Low complexity" evidence="1">
    <location>
        <begin position="33"/>
        <end position="45"/>
    </location>
</feature>
<evidence type="ECO:0000256" key="1">
    <source>
        <dbReference type="SAM" id="MobiDB-lite"/>
    </source>
</evidence>
<keyword evidence="3" id="KW-1185">Reference proteome</keyword>
<organism evidence="2 3">
    <name type="scientific">Extremus antarcticus</name>
    <dbReference type="NCBI Taxonomy" id="702011"/>
    <lineage>
        <taxon>Eukaryota</taxon>
        <taxon>Fungi</taxon>
        <taxon>Dikarya</taxon>
        <taxon>Ascomycota</taxon>
        <taxon>Pezizomycotina</taxon>
        <taxon>Dothideomycetes</taxon>
        <taxon>Dothideomycetidae</taxon>
        <taxon>Mycosphaerellales</taxon>
        <taxon>Extremaceae</taxon>
        <taxon>Extremus</taxon>
    </lineage>
</organism>
<dbReference type="AlphaFoldDB" id="A0AAJ0G405"/>
<accession>A0AAJ0G405</accession>
<dbReference type="EMBL" id="JAWDJX010000097">
    <property type="protein sequence ID" value="KAK3046374.1"/>
    <property type="molecule type" value="Genomic_DNA"/>
</dbReference>